<keyword evidence="1" id="KW-0863">Zinc-finger</keyword>
<dbReference type="GO" id="GO:0003676">
    <property type="term" value="F:nucleic acid binding"/>
    <property type="evidence" value="ECO:0007669"/>
    <property type="project" value="InterPro"/>
</dbReference>
<reference evidence="3" key="1">
    <citation type="submission" date="2023-07" db="EMBL/GenBank/DDBJ databases">
        <title>A chromosome-level genome assembly of Lolium multiflorum.</title>
        <authorList>
            <person name="Chen Y."/>
            <person name="Copetti D."/>
            <person name="Kolliker R."/>
            <person name="Studer B."/>
        </authorList>
    </citation>
    <scope>NUCLEOTIDE SEQUENCE</scope>
    <source>
        <strain evidence="3">02402/16</strain>
        <tissue evidence="3">Leaf</tissue>
    </source>
</reference>
<dbReference type="SUPFAM" id="SSF57756">
    <property type="entry name" value="Retrovirus zinc finger-like domains"/>
    <property type="match status" value="1"/>
</dbReference>
<keyword evidence="1" id="KW-0862">Zinc</keyword>
<name>A0AAD8QZ78_LOLMU</name>
<feature type="domain" description="CCHC-type" evidence="2">
    <location>
        <begin position="36"/>
        <end position="52"/>
    </location>
</feature>
<dbReference type="GO" id="GO:0008270">
    <property type="term" value="F:zinc ion binding"/>
    <property type="evidence" value="ECO:0007669"/>
    <property type="project" value="UniProtKB-KW"/>
</dbReference>
<dbReference type="InterPro" id="IPR001878">
    <property type="entry name" value="Znf_CCHC"/>
</dbReference>
<gene>
    <name evidence="3" type="ORF">QYE76_035035</name>
</gene>
<dbReference type="Proteomes" id="UP001231189">
    <property type="component" value="Unassembled WGS sequence"/>
</dbReference>
<accession>A0AAD8QZ78</accession>
<keyword evidence="1" id="KW-0479">Metal-binding</keyword>
<comment type="caution">
    <text evidence="3">The sequence shown here is derived from an EMBL/GenBank/DDBJ whole genome shotgun (WGS) entry which is preliminary data.</text>
</comment>
<dbReference type="InterPro" id="IPR036875">
    <property type="entry name" value="Znf_CCHC_sf"/>
</dbReference>
<sequence length="96" mass="10913">MESASSVAQVALAFEIRQEACPSAVRREVALKMEGKCFNCLRDGHVKWDCKNSKNWQGDRRLEAPVAPHPQLLAWADRLRLLPLLPRRLGINLHEV</sequence>
<keyword evidence="4" id="KW-1185">Reference proteome</keyword>
<protein>
    <recommendedName>
        <fullName evidence="2">CCHC-type domain-containing protein</fullName>
    </recommendedName>
</protein>
<dbReference type="EMBL" id="JAUUTY010000007">
    <property type="protein sequence ID" value="KAK1611362.1"/>
    <property type="molecule type" value="Genomic_DNA"/>
</dbReference>
<evidence type="ECO:0000313" key="4">
    <source>
        <dbReference type="Proteomes" id="UP001231189"/>
    </source>
</evidence>
<dbReference type="PROSITE" id="PS50158">
    <property type="entry name" value="ZF_CCHC"/>
    <property type="match status" value="1"/>
</dbReference>
<proteinExistence type="predicted"/>
<evidence type="ECO:0000259" key="2">
    <source>
        <dbReference type="PROSITE" id="PS50158"/>
    </source>
</evidence>
<evidence type="ECO:0000313" key="3">
    <source>
        <dbReference type="EMBL" id="KAK1611362.1"/>
    </source>
</evidence>
<dbReference type="AlphaFoldDB" id="A0AAD8QZ78"/>
<evidence type="ECO:0000256" key="1">
    <source>
        <dbReference type="PROSITE-ProRule" id="PRU00047"/>
    </source>
</evidence>
<organism evidence="3 4">
    <name type="scientific">Lolium multiflorum</name>
    <name type="common">Italian ryegrass</name>
    <name type="synonym">Lolium perenne subsp. multiflorum</name>
    <dbReference type="NCBI Taxonomy" id="4521"/>
    <lineage>
        <taxon>Eukaryota</taxon>
        <taxon>Viridiplantae</taxon>
        <taxon>Streptophyta</taxon>
        <taxon>Embryophyta</taxon>
        <taxon>Tracheophyta</taxon>
        <taxon>Spermatophyta</taxon>
        <taxon>Magnoliopsida</taxon>
        <taxon>Liliopsida</taxon>
        <taxon>Poales</taxon>
        <taxon>Poaceae</taxon>
        <taxon>BOP clade</taxon>
        <taxon>Pooideae</taxon>
        <taxon>Poodae</taxon>
        <taxon>Poeae</taxon>
        <taxon>Poeae Chloroplast Group 2 (Poeae type)</taxon>
        <taxon>Loliodinae</taxon>
        <taxon>Loliinae</taxon>
        <taxon>Lolium</taxon>
    </lineage>
</organism>